<feature type="compositionally biased region" description="Basic and acidic residues" evidence="1">
    <location>
        <begin position="42"/>
        <end position="61"/>
    </location>
</feature>
<evidence type="ECO:0000256" key="1">
    <source>
        <dbReference type="SAM" id="MobiDB-lite"/>
    </source>
</evidence>
<comment type="caution">
    <text evidence="2">The sequence shown here is derived from an EMBL/GenBank/DDBJ whole genome shotgun (WGS) entry which is preliminary data.</text>
</comment>
<dbReference type="AlphaFoldDB" id="A0ABC8LKW1"/>
<organism evidence="2 3">
    <name type="scientific">Eruca vesicaria subsp. sativa</name>
    <name type="common">Garden rocket</name>
    <name type="synonym">Eruca sativa</name>
    <dbReference type="NCBI Taxonomy" id="29727"/>
    <lineage>
        <taxon>Eukaryota</taxon>
        <taxon>Viridiplantae</taxon>
        <taxon>Streptophyta</taxon>
        <taxon>Embryophyta</taxon>
        <taxon>Tracheophyta</taxon>
        <taxon>Spermatophyta</taxon>
        <taxon>Magnoliopsida</taxon>
        <taxon>eudicotyledons</taxon>
        <taxon>Gunneridae</taxon>
        <taxon>Pentapetalae</taxon>
        <taxon>rosids</taxon>
        <taxon>malvids</taxon>
        <taxon>Brassicales</taxon>
        <taxon>Brassicaceae</taxon>
        <taxon>Brassiceae</taxon>
        <taxon>Eruca</taxon>
    </lineage>
</organism>
<sequence length="291" mass="32995">MQSRLVDPRTSAYGTSRYVSRYREDAKRLHVHSDRIMRGREHMRGHDHHNNYKNSRKEFKPYARHGSKPIDRKGIMSWREKGINNASREHGKENNQNAGGALIDGDDLNDGIVPYDQSLAIISNALVGDLRHQDIDGSGSSQGGHRKRIASQIVSPAMRQSTMDANVTIRRRKHATRGGQVIEELSGMELQGENKEAMELADDDLFDEELKDMEDAVVSTTVLAASRPTTSSRVLRASRSTSRRHRQMGIQKKKQSSSVEALQDYDRLFRQLRNKKVEKRSPSILTLILGR</sequence>
<feature type="region of interest" description="Disordered" evidence="1">
    <location>
        <begin position="42"/>
        <end position="70"/>
    </location>
</feature>
<reference evidence="2 3" key="1">
    <citation type="submission" date="2022-03" db="EMBL/GenBank/DDBJ databases">
        <authorList>
            <person name="Macdonald S."/>
            <person name="Ahmed S."/>
            <person name="Newling K."/>
        </authorList>
    </citation>
    <scope>NUCLEOTIDE SEQUENCE [LARGE SCALE GENOMIC DNA]</scope>
</reference>
<evidence type="ECO:0000313" key="3">
    <source>
        <dbReference type="Proteomes" id="UP001642260"/>
    </source>
</evidence>
<protein>
    <submittedName>
        <fullName evidence="2">Uncharacterized protein</fullName>
    </submittedName>
</protein>
<feature type="region of interest" description="Disordered" evidence="1">
    <location>
        <begin position="237"/>
        <end position="258"/>
    </location>
</feature>
<gene>
    <name evidence="2" type="ORF">ERUC_LOCUS36755</name>
</gene>
<accession>A0ABC8LKW1</accession>
<proteinExistence type="predicted"/>
<feature type="compositionally biased region" description="Basic residues" evidence="1">
    <location>
        <begin position="241"/>
        <end position="255"/>
    </location>
</feature>
<keyword evidence="3" id="KW-1185">Reference proteome</keyword>
<dbReference type="EMBL" id="CAKOAT010608488">
    <property type="protein sequence ID" value="CAH8384272.1"/>
    <property type="molecule type" value="Genomic_DNA"/>
</dbReference>
<dbReference type="Proteomes" id="UP001642260">
    <property type="component" value="Unassembled WGS sequence"/>
</dbReference>
<evidence type="ECO:0000313" key="2">
    <source>
        <dbReference type="EMBL" id="CAH8384272.1"/>
    </source>
</evidence>
<name>A0ABC8LKW1_ERUVS</name>